<dbReference type="SUPFAM" id="SSF53623">
    <property type="entry name" value="MurD-like peptide ligases, catalytic domain"/>
    <property type="match status" value="1"/>
</dbReference>
<dbReference type="GO" id="GO:0046872">
    <property type="term" value="F:metal ion binding"/>
    <property type="evidence" value="ECO:0007669"/>
    <property type="project" value="UniProtKB-KW"/>
</dbReference>
<evidence type="ECO:0000313" key="19">
    <source>
        <dbReference type="EMBL" id="ACL30540.1"/>
    </source>
</evidence>
<keyword evidence="10" id="KW-0460">Magnesium</keyword>
<dbReference type="Proteomes" id="UP000006904">
    <property type="component" value="Chromosome"/>
</dbReference>
<dbReference type="Pfam" id="PF02875">
    <property type="entry name" value="Mur_ligase_C"/>
    <property type="match status" value="1"/>
</dbReference>
<dbReference type="InterPro" id="IPR036615">
    <property type="entry name" value="Mur_ligase_C_dom_sf"/>
</dbReference>
<dbReference type="SUPFAM" id="SSF53244">
    <property type="entry name" value="MurD-like peptide ligases, peptide-binding domain"/>
    <property type="match status" value="1"/>
</dbReference>
<dbReference type="Gene3D" id="3.90.190.20">
    <property type="entry name" value="Mur ligase, C-terminal domain"/>
    <property type="match status" value="1"/>
</dbReference>
<keyword evidence="9 16" id="KW-0067">ATP-binding</keyword>
<evidence type="ECO:0000313" key="20">
    <source>
        <dbReference type="Proteomes" id="UP000006904"/>
    </source>
</evidence>
<reference evidence="19 20" key="1">
    <citation type="journal article" date="2009" name="Science">
        <title>The dynamics and time scale of ongoing genomic erosion in symbiotic bacteria.</title>
        <authorList>
            <person name="Moran N.A."/>
            <person name="McLaughlin H.J."/>
            <person name="Sorek R."/>
        </authorList>
    </citation>
    <scope>NUCLEOTIDE SEQUENCE [LARGE SCALE GENOMIC DNA]</scope>
    <source>
        <strain evidence="19 20">5A</strain>
    </source>
</reference>
<evidence type="ECO:0000256" key="14">
    <source>
        <dbReference type="ARBA" id="ARBA00049035"/>
    </source>
</evidence>
<dbReference type="KEGG" id="bap:BUAP5A_165"/>
<dbReference type="InterPro" id="IPR036565">
    <property type="entry name" value="Mur-like_cat_sf"/>
</dbReference>
<dbReference type="RefSeq" id="WP_009874123.1">
    <property type="nucleotide sequence ID" value="NC_011833.1"/>
</dbReference>
<evidence type="ECO:0000259" key="17">
    <source>
        <dbReference type="Pfam" id="PF02875"/>
    </source>
</evidence>
<dbReference type="Gene3D" id="3.40.1190.10">
    <property type="entry name" value="Mur-like, catalytic domain"/>
    <property type="match status" value="1"/>
</dbReference>
<evidence type="ECO:0000256" key="1">
    <source>
        <dbReference type="ARBA" id="ARBA00002714"/>
    </source>
</evidence>
<evidence type="ECO:0000256" key="13">
    <source>
        <dbReference type="ARBA" id="ARBA00047808"/>
    </source>
</evidence>
<dbReference type="PROSITE" id="PS01011">
    <property type="entry name" value="FOLYLPOLYGLU_SYNT_1"/>
    <property type="match status" value="1"/>
</dbReference>
<gene>
    <name evidence="19" type="primary">folC</name>
    <name evidence="19" type="ordered locus">BUAP5A_165</name>
</gene>
<dbReference type="PROSITE" id="PS01012">
    <property type="entry name" value="FOLYLPOLYGLU_SYNT_2"/>
    <property type="match status" value="1"/>
</dbReference>
<sequence>MINKNYSLSLWLKYLEQLDKKRIYNLTELKFLAKKLGLLKSKSFIFTVAGTNGKGTTCAVLERLLLDSGYQVGLYTSPHLINFVERVRINGFVLHEEEHIDSFQNVELVRNGVLLTYFEFITLAALILFKRYSLDCIILEVGLGGRLDATNIIDSDISIITNIGIDHTSILGRDRISIAREKCGVFRKNKISVIGETDIPCSMYQIAKEKKTILKKIDIDWSWEKKRNCWNFFHSTIQLYNLPETQVPLSSAATALSTLYYSRFKIKEKIIRKSISNVQLPGRFQVISTFPYIIVDVAHNPNAAFYLSQKIDEINITGKIYAVVGILKDKDILGIIDPLANKIDHWFTAPLKTIRTATKHELKKFFPIHNTSILKSIEIAYKKALILVKKEDAIIIFGSFLTVSEFLSLKI</sequence>
<dbReference type="OrthoDB" id="9809356at2"/>
<proteinExistence type="inferred from homology"/>
<comment type="pathway">
    <text evidence="2">Cofactor biosynthesis; tetrahydrofolate biosynthesis; 7,8-dihydrofolate from 2-amino-4-hydroxy-6-hydroxymethyl-7,8-dihydropteridine diphosphate and 4-aminobenzoate: step 2/2.</text>
</comment>
<keyword evidence="8 16" id="KW-0547">Nucleotide-binding</keyword>
<dbReference type="PANTHER" id="PTHR11136">
    <property type="entry name" value="FOLYLPOLYGLUTAMATE SYNTHASE-RELATED"/>
    <property type="match status" value="1"/>
</dbReference>
<dbReference type="InterPro" id="IPR001645">
    <property type="entry name" value="Folylpolyglutamate_synth"/>
</dbReference>
<dbReference type="InterPro" id="IPR018109">
    <property type="entry name" value="Folylpolyglutamate_synth_CS"/>
</dbReference>
<keyword evidence="7" id="KW-0479">Metal-binding</keyword>
<name>A0A7U4DI97_BUCA5</name>
<dbReference type="PANTHER" id="PTHR11136:SF0">
    <property type="entry name" value="DIHYDROFOLATE SYNTHETASE-RELATED"/>
    <property type="match status" value="1"/>
</dbReference>
<keyword evidence="11" id="KW-0289">Folate biosynthesis</keyword>
<evidence type="ECO:0000256" key="16">
    <source>
        <dbReference type="PIRNR" id="PIRNR001563"/>
    </source>
</evidence>
<evidence type="ECO:0000259" key="18">
    <source>
        <dbReference type="Pfam" id="PF08245"/>
    </source>
</evidence>
<evidence type="ECO:0000256" key="7">
    <source>
        <dbReference type="ARBA" id="ARBA00022723"/>
    </source>
</evidence>
<evidence type="ECO:0000256" key="5">
    <source>
        <dbReference type="ARBA" id="ARBA00019357"/>
    </source>
</evidence>
<dbReference type="GO" id="GO:0005524">
    <property type="term" value="F:ATP binding"/>
    <property type="evidence" value="ECO:0007669"/>
    <property type="project" value="UniProtKB-KW"/>
</dbReference>
<protein>
    <recommendedName>
        <fullName evidence="5 16">Dihydrofolate synthase/folylpolyglutamate synthase</fullName>
    </recommendedName>
</protein>
<dbReference type="EMBL" id="CP001161">
    <property type="protein sequence ID" value="ACL30540.1"/>
    <property type="molecule type" value="Genomic_DNA"/>
</dbReference>
<evidence type="ECO:0000256" key="15">
    <source>
        <dbReference type="ARBA" id="ARBA00049161"/>
    </source>
</evidence>
<dbReference type="AlphaFoldDB" id="A0A7U4DI97"/>
<dbReference type="Pfam" id="PF08245">
    <property type="entry name" value="Mur_ligase_M"/>
    <property type="match status" value="1"/>
</dbReference>
<comment type="similarity">
    <text evidence="4 16">Belongs to the folylpolyglutamate synthase family.</text>
</comment>
<dbReference type="GO" id="GO:0046654">
    <property type="term" value="P:tetrahydrofolate biosynthetic process"/>
    <property type="evidence" value="ECO:0007669"/>
    <property type="project" value="UniProtKB-UniPathway"/>
</dbReference>
<dbReference type="InterPro" id="IPR013221">
    <property type="entry name" value="Mur_ligase_cen"/>
</dbReference>
<feature type="domain" description="Mur ligase central" evidence="18">
    <location>
        <begin position="48"/>
        <end position="222"/>
    </location>
</feature>
<comment type="catalytic activity">
    <reaction evidence="15">
        <text>7,8-dihydropteroate + L-glutamate + ATP = 7,8-dihydrofolate + ADP + phosphate + H(+)</text>
        <dbReference type="Rhea" id="RHEA:23584"/>
        <dbReference type="ChEBI" id="CHEBI:15378"/>
        <dbReference type="ChEBI" id="CHEBI:17839"/>
        <dbReference type="ChEBI" id="CHEBI:29985"/>
        <dbReference type="ChEBI" id="CHEBI:30616"/>
        <dbReference type="ChEBI" id="CHEBI:43474"/>
        <dbReference type="ChEBI" id="CHEBI:57451"/>
        <dbReference type="ChEBI" id="CHEBI:456216"/>
        <dbReference type="EC" id="6.3.2.12"/>
    </reaction>
</comment>
<evidence type="ECO:0000256" key="6">
    <source>
        <dbReference type="ARBA" id="ARBA00022598"/>
    </source>
</evidence>
<dbReference type="NCBIfam" id="NF008101">
    <property type="entry name" value="PRK10846.1"/>
    <property type="match status" value="1"/>
</dbReference>
<dbReference type="PIRSF" id="PIRSF001563">
    <property type="entry name" value="Folylpolyglu_synth"/>
    <property type="match status" value="1"/>
</dbReference>
<dbReference type="GO" id="GO:0005737">
    <property type="term" value="C:cytoplasm"/>
    <property type="evidence" value="ECO:0007669"/>
    <property type="project" value="TreeGrafter"/>
</dbReference>
<evidence type="ECO:0000256" key="12">
    <source>
        <dbReference type="ARBA" id="ARBA00047493"/>
    </source>
</evidence>
<comment type="function">
    <text evidence="1 16">Functions in two distinct reactions of the de novo folate biosynthetic pathway. Catalyzes the addition of a glutamate residue to dihydropteroate (7,8-dihydropteroate or H2Pte) to form dihydrofolate (7,8-dihydrofolate monoglutamate or H2Pte-Glu). Also catalyzes successive additions of L-glutamate to tetrahydrofolate or 10-formyltetrahydrofolate or 5,10-methylenetetrahydrofolate, leading to folylpolyglutamate derivatives.</text>
</comment>
<dbReference type="GO" id="GO:0046656">
    <property type="term" value="P:folic acid biosynthetic process"/>
    <property type="evidence" value="ECO:0007669"/>
    <property type="project" value="UniProtKB-KW"/>
</dbReference>
<organism evidence="19 20">
    <name type="scientific">Buchnera aphidicola subsp. Acyrthosiphon pisum (strain 5A)</name>
    <dbReference type="NCBI Taxonomy" id="563178"/>
    <lineage>
        <taxon>Bacteria</taxon>
        <taxon>Pseudomonadati</taxon>
        <taxon>Pseudomonadota</taxon>
        <taxon>Gammaproteobacteria</taxon>
        <taxon>Enterobacterales</taxon>
        <taxon>Erwiniaceae</taxon>
        <taxon>Buchnera</taxon>
    </lineage>
</organism>
<comment type="catalytic activity">
    <reaction evidence="14">
        <text>(6R)-5,10-methylenetetrahydrofolyl-(gamma-L-Glu)(n) + L-glutamate + ATP = (6R)-5,10-methylenetetrahydrofolyl-(gamma-L-Glu)(n+1) + ADP + phosphate + H(+)</text>
        <dbReference type="Rhea" id="RHEA:51912"/>
        <dbReference type="Rhea" id="RHEA-COMP:13257"/>
        <dbReference type="Rhea" id="RHEA-COMP:13258"/>
        <dbReference type="ChEBI" id="CHEBI:15378"/>
        <dbReference type="ChEBI" id="CHEBI:29985"/>
        <dbReference type="ChEBI" id="CHEBI:30616"/>
        <dbReference type="ChEBI" id="CHEBI:43474"/>
        <dbReference type="ChEBI" id="CHEBI:136572"/>
        <dbReference type="ChEBI" id="CHEBI:456216"/>
        <dbReference type="EC" id="6.3.2.17"/>
    </reaction>
</comment>
<evidence type="ECO:0000256" key="8">
    <source>
        <dbReference type="ARBA" id="ARBA00022741"/>
    </source>
</evidence>
<keyword evidence="6 16" id="KW-0436">Ligase</keyword>
<dbReference type="GO" id="GO:0008841">
    <property type="term" value="F:dihydrofolate synthase activity"/>
    <property type="evidence" value="ECO:0007669"/>
    <property type="project" value="UniProtKB-EC"/>
</dbReference>
<evidence type="ECO:0000256" key="11">
    <source>
        <dbReference type="ARBA" id="ARBA00022909"/>
    </source>
</evidence>
<dbReference type="InterPro" id="IPR004101">
    <property type="entry name" value="Mur_ligase_C"/>
</dbReference>
<comment type="catalytic activity">
    <reaction evidence="12">
        <text>(6S)-5,6,7,8-tetrahydrofolyl-(gamma-L-Glu)(n) + L-glutamate + ATP = (6S)-5,6,7,8-tetrahydrofolyl-(gamma-L-Glu)(n+1) + ADP + phosphate + H(+)</text>
        <dbReference type="Rhea" id="RHEA:10580"/>
        <dbReference type="Rhea" id="RHEA-COMP:14738"/>
        <dbReference type="Rhea" id="RHEA-COMP:14740"/>
        <dbReference type="ChEBI" id="CHEBI:15378"/>
        <dbReference type="ChEBI" id="CHEBI:29985"/>
        <dbReference type="ChEBI" id="CHEBI:30616"/>
        <dbReference type="ChEBI" id="CHEBI:43474"/>
        <dbReference type="ChEBI" id="CHEBI:141005"/>
        <dbReference type="ChEBI" id="CHEBI:456216"/>
        <dbReference type="EC" id="6.3.2.17"/>
    </reaction>
</comment>
<evidence type="ECO:0000256" key="2">
    <source>
        <dbReference type="ARBA" id="ARBA00004799"/>
    </source>
</evidence>
<dbReference type="UniPathway" id="UPA00077">
    <property type="reaction ID" value="UER00157"/>
</dbReference>
<comment type="catalytic activity">
    <reaction evidence="13">
        <text>10-formyltetrahydrofolyl-(gamma-L-Glu)(n) + L-glutamate + ATP = 10-formyltetrahydrofolyl-(gamma-L-Glu)(n+1) + ADP + phosphate + H(+)</text>
        <dbReference type="Rhea" id="RHEA:51904"/>
        <dbReference type="Rhea" id="RHEA-COMP:13088"/>
        <dbReference type="Rhea" id="RHEA-COMP:14300"/>
        <dbReference type="ChEBI" id="CHEBI:15378"/>
        <dbReference type="ChEBI" id="CHEBI:29985"/>
        <dbReference type="ChEBI" id="CHEBI:30616"/>
        <dbReference type="ChEBI" id="CHEBI:43474"/>
        <dbReference type="ChEBI" id="CHEBI:134413"/>
        <dbReference type="ChEBI" id="CHEBI:456216"/>
        <dbReference type="EC" id="6.3.2.17"/>
    </reaction>
</comment>
<feature type="domain" description="Mur ligase C-terminal" evidence="17">
    <location>
        <begin position="282"/>
        <end position="400"/>
    </location>
</feature>
<dbReference type="NCBIfam" id="TIGR01499">
    <property type="entry name" value="folC"/>
    <property type="match status" value="1"/>
</dbReference>
<evidence type="ECO:0000256" key="3">
    <source>
        <dbReference type="ARBA" id="ARBA00005150"/>
    </source>
</evidence>
<dbReference type="GO" id="GO:0004326">
    <property type="term" value="F:tetrahydrofolylpolyglutamate synthase activity"/>
    <property type="evidence" value="ECO:0007669"/>
    <property type="project" value="UniProtKB-EC"/>
</dbReference>
<accession>A0A7U4DI97</accession>
<evidence type="ECO:0000256" key="9">
    <source>
        <dbReference type="ARBA" id="ARBA00022840"/>
    </source>
</evidence>
<evidence type="ECO:0000256" key="10">
    <source>
        <dbReference type="ARBA" id="ARBA00022842"/>
    </source>
</evidence>
<evidence type="ECO:0000256" key="4">
    <source>
        <dbReference type="ARBA" id="ARBA00008276"/>
    </source>
</evidence>
<comment type="pathway">
    <text evidence="3">Cofactor biosynthesis; tetrahydrofolylpolyglutamate biosynthesis.</text>
</comment>